<gene>
    <name evidence="1" type="ORF">QN277_008509</name>
</gene>
<protein>
    <submittedName>
        <fullName evidence="1">Uncharacterized protein</fullName>
    </submittedName>
</protein>
<reference evidence="1" key="1">
    <citation type="submission" date="2023-10" db="EMBL/GenBank/DDBJ databases">
        <title>Chromosome-level genome of the transformable northern wattle, Acacia crassicarpa.</title>
        <authorList>
            <person name="Massaro I."/>
            <person name="Sinha N.R."/>
            <person name="Poethig S."/>
            <person name="Leichty A.R."/>
        </authorList>
    </citation>
    <scope>NUCLEOTIDE SEQUENCE</scope>
    <source>
        <strain evidence="1">Acra3RX</strain>
        <tissue evidence="1">Leaf</tissue>
    </source>
</reference>
<name>A0AAE1JLW6_9FABA</name>
<sequence>MYRKSDMFPATRWIPDDMYKNGDVAMSFPDTVFSFWEDVNSSSENSSDSGDFLDEDEDDENFSTLKQDKAFWDEQDEILQATLCRTTSIESKIRHVTKEALKELSVSPDTPMQCDCRRPATAYGCRSCLQREICSRLLSQGFNCSISQSKWKSSSEIPSGEHSYLEVTDKSSSKRGEVRVVIELSFRTEFEMARASEDYQRLIRRLPEVYVGKVDRLRVLIKILCSAAKKCMKEKNMHLAPWRRHKYMEAKWLIGTFDRSAVAALSVVAGDHVRPRKPKTSMLTCDLLENITGRHRSTVVEVL</sequence>
<dbReference type="PANTHER" id="PTHR31579:SF58">
    <property type="entry name" value="PLANT-SPECIFIC DOMAIN TIGR01615 FAMILY PROTEIN"/>
    <property type="match status" value="1"/>
</dbReference>
<comment type="caution">
    <text evidence="1">The sequence shown here is derived from an EMBL/GenBank/DDBJ whole genome shotgun (WGS) entry which is preliminary data.</text>
</comment>
<evidence type="ECO:0000313" key="2">
    <source>
        <dbReference type="Proteomes" id="UP001293593"/>
    </source>
</evidence>
<dbReference type="Pfam" id="PF04720">
    <property type="entry name" value="PDDEXK_6"/>
    <property type="match status" value="1"/>
</dbReference>
<organism evidence="1 2">
    <name type="scientific">Acacia crassicarpa</name>
    <name type="common">northern wattle</name>
    <dbReference type="NCBI Taxonomy" id="499986"/>
    <lineage>
        <taxon>Eukaryota</taxon>
        <taxon>Viridiplantae</taxon>
        <taxon>Streptophyta</taxon>
        <taxon>Embryophyta</taxon>
        <taxon>Tracheophyta</taxon>
        <taxon>Spermatophyta</taxon>
        <taxon>Magnoliopsida</taxon>
        <taxon>eudicotyledons</taxon>
        <taxon>Gunneridae</taxon>
        <taxon>Pentapetalae</taxon>
        <taxon>rosids</taxon>
        <taxon>fabids</taxon>
        <taxon>Fabales</taxon>
        <taxon>Fabaceae</taxon>
        <taxon>Caesalpinioideae</taxon>
        <taxon>mimosoid clade</taxon>
        <taxon>Acacieae</taxon>
        <taxon>Acacia</taxon>
    </lineage>
</organism>
<accession>A0AAE1JLW6</accession>
<dbReference type="PANTHER" id="PTHR31579">
    <property type="entry name" value="OS03G0796600 PROTEIN"/>
    <property type="match status" value="1"/>
</dbReference>
<proteinExistence type="predicted"/>
<dbReference type="AlphaFoldDB" id="A0AAE1JLW6"/>
<dbReference type="NCBIfam" id="TIGR01615">
    <property type="entry name" value="A_thal_3542"/>
    <property type="match status" value="1"/>
</dbReference>
<evidence type="ECO:0000313" key="1">
    <source>
        <dbReference type="EMBL" id="KAK4255514.1"/>
    </source>
</evidence>
<keyword evidence="2" id="KW-1185">Reference proteome</keyword>
<dbReference type="InterPro" id="IPR006502">
    <property type="entry name" value="PDDEXK-like"/>
</dbReference>
<dbReference type="EMBL" id="JAWXYG010000013">
    <property type="protein sequence ID" value="KAK4255514.1"/>
    <property type="molecule type" value="Genomic_DNA"/>
</dbReference>
<dbReference type="Proteomes" id="UP001293593">
    <property type="component" value="Unassembled WGS sequence"/>
</dbReference>